<evidence type="ECO:0000256" key="4">
    <source>
        <dbReference type="ARBA" id="ARBA00022723"/>
    </source>
</evidence>
<dbReference type="GO" id="GO:0004519">
    <property type="term" value="F:endonuclease activity"/>
    <property type="evidence" value="ECO:0007669"/>
    <property type="project" value="UniProtKB-KW"/>
</dbReference>
<reference evidence="10 11" key="1">
    <citation type="submission" date="2023-05" db="EMBL/GenBank/DDBJ databases">
        <title>Gordonibacter KGMB12511T sp. nov., isolated from faeces of healthy Korean.</title>
        <authorList>
            <person name="Kim H.S."/>
            <person name="Kim J.-S."/>
            <person name="Suh M.K."/>
            <person name="Eom M.K."/>
            <person name="Do H.E."/>
            <person name="Lee J.-S."/>
        </authorList>
    </citation>
    <scope>NUCLEOTIDE SEQUENCE [LARGE SCALE GENOMIC DNA]</scope>
    <source>
        <strain evidence="10 11">KGMB12511</strain>
    </source>
</reference>
<organism evidence="10 11">
    <name type="scientific">Gordonibacter faecis</name>
    <dbReference type="NCBI Taxonomy" id="3047475"/>
    <lineage>
        <taxon>Bacteria</taxon>
        <taxon>Bacillati</taxon>
        <taxon>Actinomycetota</taxon>
        <taxon>Coriobacteriia</taxon>
        <taxon>Eggerthellales</taxon>
        <taxon>Eggerthellaceae</taxon>
        <taxon>Gordonibacter</taxon>
    </lineage>
</organism>
<dbReference type="InterPro" id="IPR021127">
    <property type="entry name" value="CRISPR_associated_Cas2"/>
</dbReference>
<comment type="function">
    <text evidence="9">CRISPR (clustered regularly interspaced short palindromic repeat), is an adaptive immune system that provides protection against mobile genetic elements (viruses, transposable elements and conjugative plasmids). CRISPR clusters contain sequences complementary to antecedent mobile elements and target invading nucleic acids. CRISPR clusters are transcribed and processed into CRISPR RNA (crRNA). Functions as a ssRNA-specific endoribonuclease. Involved in the integration of spacer DNA into the CRISPR cassette.</text>
</comment>
<feature type="binding site" evidence="9">
    <location>
        <position position="8"/>
    </location>
    <ligand>
        <name>Mg(2+)</name>
        <dbReference type="ChEBI" id="CHEBI:18420"/>
        <note>catalytic</note>
    </ligand>
</feature>
<dbReference type="RefSeq" id="WP_283832115.1">
    <property type="nucleotide sequence ID" value="NZ_JASJEU010000014.1"/>
</dbReference>
<dbReference type="EC" id="3.1.-.-" evidence="9"/>
<comment type="caution">
    <text evidence="10">The sequence shown here is derived from an EMBL/GenBank/DDBJ whole genome shotgun (WGS) entry which is preliminary data.</text>
</comment>
<dbReference type="Pfam" id="PF09827">
    <property type="entry name" value="CRISPR_Cas2"/>
    <property type="match status" value="1"/>
</dbReference>
<evidence type="ECO:0000256" key="1">
    <source>
        <dbReference type="ARBA" id="ARBA00001946"/>
    </source>
</evidence>
<evidence type="ECO:0000313" key="10">
    <source>
        <dbReference type="EMBL" id="MDJ1650773.1"/>
    </source>
</evidence>
<gene>
    <name evidence="9 10" type="primary">cas2</name>
    <name evidence="10" type="ORF">QNJ86_08160</name>
</gene>
<evidence type="ECO:0000256" key="3">
    <source>
        <dbReference type="ARBA" id="ARBA00022722"/>
    </source>
</evidence>
<dbReference type="Proteomes" id="UP001232750">
    <property type="component" value="Unassembled WGS sequence"/>
</dbReference>
<accession>A0ABT7DMK9</accession>
<evidence type="ECO:0000256" key="8">
    <source>
        <dbReference type="ARBA" id="ARBA00023118"/>
    </source>
</evidence>
<comment type="cofactor">
    <cofactor evidence="1 9">
        <name>Mg(2+)</name>
        <dbReference type="ChEBI" id="CHEBI:18420"/>
    </cofactor>
</comment>
<evidence type="ECO:0000256" key="6">
    <source>
        <dbReference type="ARBA" id="ARBA00022801"/>
    </source>
</evidence>
<dbReference type="EMBL" id="JASJEU010000014">
    <property type="protein sequence ID" value="MDJ1650773.1"/>
    <property type="molecule type" value="Genomic_DNA"/>
</dbReference>
<name>A0ABT7DMK9_9ACTN</name>
<dbReference type="SUPFAM" id="SSF143430">
    <property type="entry name" value="TTP0101/SSO1404-like"/>
    <property type="match status" value="1"/>
</dbReference>
<evidence type="ECO:0000256" key="7">
    <source>
        <dbReference type="ARBA" id="ARBA00022842"/>
    </source>
</evidence>
<keyword evidence="11" id="KW-1185">Reference proteome</keyword>
<evidence type="ECO:0000256" key="2">
    <source>
        <dbReference type="ARBA" id="ARBA00009959"/>
    </source>
</evidence>
<keyword evidence="7 9" id="KW-0460">Magnesium</keyword>
<evidence type="ECO:0000313" key="11">
    <source>
        <dbReference type="Proteomes" id="UP001232750"/>
    </source>
</evidence>
<sequence>MRVFVFFDLPVDTAVQRKEYRLFRKHLIKEGFLMLQESVYAKLVVNDAQAGASISRLRQHRPPYGLVQVLKVTEKQFAAMEFITGERESYAEVDTLEGFVVL</sequence>
<comment type="subunit">
    <text evidence="9">Homodimer, forms a heterotetramer with a Cas1 homodimer.</text>
</comment>
<keyword evidence="5 9" id="KW-0255">Endonuclease</keyword>
<proteinExistence type="inferred from homology"/>
<keyword evidence="4 9" id="KW-0479">Metal-binding</keyword>
<keyword evidence="3 9" id="KW-0540">Nuclease</keyword>
<dbReference type="HAMAP" id="MF_01471">
    <property type="entry name" value="Cas2"/>
    <property type="match status" value="1"/>
</dbReference>
<keyword evidence="8 9" id="KW-0051">Antiviral defense</keyword>
<protein>
    <recommendedName>
        <fullName evidence="9">CRISPR-associated endoribonuclease Cas2</fullName>
        <ecNumber evidence="9">3.1.-.-</ecNumber>
    </recommendedName>
</protein>
<keyword evidence="6 9" id="KW-0378">Hydrolase</keyword>
<dbReference type="NCBIfam" id="TIGR01573">
    <property type="entry name" value="cas2"/>
    <property type="match status" value="1"/>
</dbReference>
<dbReference type="InterPro" id="IPR019199">
    <property type="entry name" value="Virulence_VapD/CRISPR_Cas2"/>
</dbReference>
<evidence type="ECO:0000256" key="9">
    <source>
        <dbReference type="HAMAP-Rule" id="MF_01471"/>
    </source>
</evidence>
<evidence type="ECO:0000256" key="5">
    <source>
        <dbReference type="ARBA" id="ARBA00022759"/>
    </source>
</evidence>
<comment type="similarity">
    <text evidence="2 9">Belongs to the CRISPR-associated endoribonuclease Cas2 protein family.</text>
</comment>